<protein>
    <recommendedName>
        <fullName evidence="1">LepB N-terminal domain-containing protein</fullName>
    </recommendedName>
</protein>
<evidence type="ECO:0000259" key="1">
    <source>
        <dbReference type="Pfam" id="PF18640"/>
    </source>
</evidence>
<dbReference type="RefSeq" id="WP_057623168.1">
    <property type="nucleotide sequence ID" value="NZ_LKHV02000001.1"/>
</dbReference>
<dbReference type="Proteomes" id="UP000051494">
    <property type="component" value="Unassembled WGS sequence"/>
</dbReference>
<evidence type="ECO:0000313" key="3">
    <source>
        <dbReference type="EMBL" id="MCS5708206.1"/>
    </source>
</evidence>
<reference evidence="2" key="1">
    <citation type="submission" date="2015-09" db="EMBL/GenBank/DDBJ databases">
        <title>Draft Genome Sequences of Two Novel Amoeba-resistant Intranuclear Bacteria, Candidatus Berkiella cookevillensis and Candidatus Berkiella aquae.</title>
        <authorList>
            <person name="Mehari Y.T."/>
            <person name="Arivett B.A."/>
            <person name="Farone A.L."/>
            <person name="Gunderson J.H."/>
            <person name="Farone M.B."/>
        </authorList>
    </citation>
    <scope>NUCLEOTIDE SEQUENCE [LARGE SCALE GENOMIC DNA]</scope>
    <source>
        <strain evidence="2">CC99</strain>
    </source>
</reference>
<dbReference type="AlphaFoldDB" id="A0A0Q9YKC3"/>
<dbReference type="Pfam" id="PF18640">
    <property type="entry name" value="LepB_N"/>
    <property type="match status" value="1"/>
</dbReference>
<accession>A0A0Q9YKC3</accession>
<dbReference type="EMBL" id="LKHV01000001">
    <property type="protein sequence ID" value="KRG20217.1"/>
    <property type="molecule type" value="Genomic_DNA"/>
</dbReference>
<organism evidence="2">
    <name type="scientific">Candidatus Berkiella cookevillensis</name>
    <dbReference type="NCBI Taxonomy" id="437022"/>
    <lineage>
        <taxon>Bacteria</taxon>
        <taxon>Pseudomonadati</taxon>
        <taxon>Pseudomonadota</taxon>
        <taxon>Gammaproteobacteria</taxon>
        <taxon>Candidatus Berkiellales</taxon>
        <taxon>Candidatus Berkiellaceae</taxon>
        <taxon>Candidatus Berkiella</taxon>
    </lineage>
</organism>
<sequence>MTTPKIETKPLDPKLWQTYDNDYAEYLKRPLKYKAKEGGAKQGGIHTGVYTFKGKTDSDNALMMLIKQGDSLGETIAEYVGGNLYQLTISNHAAKAILVRDNLSKSPSAQDVYVTSIYEQGAGNVQDAYKIAGYKERPRFARVQHALKKAFGYEDESLMRKILIDDQTMADNSLGYIIANVLWHGDHDVHMGNFVRIEKDGGVKYSKIDHGFSFFNFDKEIVDIFDPLGGKKVDVSLKRAFKGGKFVEWYPFNHFWDLAAEKKGFYFSGPFITGCEDIASLDIDTIKKNIHTSLITVKNIYANQSNEALIAFAKRMGMNKKELYGNDASTTKKDPEKIIRNIEDFMIERLKYRQASLNKLAQNCRKGAAKLTDEHHVLSREIGKIIIEKLDKIIQINTLSKTTDLDEHKTLYHKEKQALEQEIDFLKLLEQANDLGYLTAMNGKLIIFGEFNYLNAGKKQRITPAIFEEKLKSIVHFETYITDAKAEQHNKIPLSTRGQNMLARLATELPRYKQLPASRFGIKAKIKESKSPSPITSAQTILPQSSFHSSQKKYRSKLSDKITNNLTATDFKKIKAFTEKITCTFSANEWKIANQDNITSLQSKKNPDAFIEIENIQAAEVIFSSNAENCIEQLVKCAQIYQENVSNDNIEYDIFAENTEIAEEILKNMLQQGIKKGNIGSIEINGISLDNKQILEFIEKNQSEARANYSTKKSNK</sequence>
<gene>
    <name evidence="2" type="ORF">CC99x_00439</name>
    <name evidence="3" type="ORF">CC99x_004740</name>
</gene>
<dbReference type="EMBL" id="LKHV02000001">
    <property type="protein sequence ID" value="MCS5708206.1"/>
    <property type="molecule type" value="Genomic_DNA"/>
</dbReference>
<name>A0A0Q9YKC3_9GAMM</name>
<feature type="domain" description="LepB N-terminal" evidence="1">
    <location>
        <begin position="174"/>
        <end position="351"/>
    </location>
</feature>
<reference evidence="3" key="3">
    <citation type="submission" date="2021-06" db="EMBL/GenBank/DDBJ databases">
        <title>Genomic Description and Analysis of Intracellular Bacteria, Candidatus Berkiella cookevillensis and Candidatus Berkiella aquae.</title>
        <authorList>
            <person name="Kidane D.T."/>
            <person name="Mehari Y.T."/>
            <person name="Rice F.C."/>
            <person name="Arivett B.A."/>
            <person name="Farone A.L."/>
            <person name="Berk S.G."/>
            <person name="Farone M.B."/>
        </authorList>
    </citation>
    <scope>NUCLEOTIDE SEQUENCE</scope>
    <source>
        <strain evidence="3">CC99</strain>
    </source>
</reference>
<dbReference type="OrthoDB" id="9342632at2"/>
<comment type="caution">
    <text evidence="2">The sequence shown here is derived from an EMBL/GenBank/DDBJ whole genome shotgun (WGS) entry which is preliminary data.</text>
</comment>
<evidence type="ECO:0000313" key="4">
    <source>
        <dbReference type="Proteomes" id="UP000051494"/>
    </source>
</evidence>
<evidence type="ECO:0000313" key="2">
    <source>
        <dbReference type="EMBL" id="KRG20217.1"/>
    </source>
</evidence>
<proteinExistence type="predicted"/>
<dbReference type="InterPro" id="IPR040519">
    <property type="entry name" value="LepB_N"/>
</dbReference>
<reference evidence="3" key="2">
    <citation type="journal article" date="2016" name="Genome Announc.">
        <title>Draft Genome Sequences of Two Novel Amoeba-Resistant Intranuclear Bacteria, 'Candidatus Berkiella cookevillensis' and 'Candidatus Berkiella aquae'.</title>
        <authorList>
            <person name="Mehari Y.T."/>
            <person name="Arivett B.A."/>
            <person name="Farone A.L."/>
            <person name="Gunderson J.H."/>
            <person name="Farone M.B."/>
        </authorList>
    </citation>
    <scope>NUCLEOTIDE SEQUENCE</scope>
    <source>
        <strain evidence="3">CC99</strain>
    </source>
</reference>
<keyword evidence="4" id="KW-1185">Reference proteome</keyword>